<dbReference type="PROSITE" id="PS00061">
    <property type="entry name" value="ADH_SHORT"/>
    <property type="match status" value="1"/>
</dbReference>
<dbReference type="Pfam" id="PF13561">
    <property type="entry name" value="adh_short_C2"/>
    <property type="match status" value="1"/>
</dbReference>
<dbReference type="Proteomes" id="UP000001514">
    <property type="component" value="Unassembled WGS sequence"/>
</dbReference>
<dbReference type="OMA" id="AAYQMSQ"/>
<dbReference type="STRING" id="88036.D8QR12"/>
<dbReference type="InParanoid" id="D8QR12"/>
<keyword evidence="5" id="KW-1185">Reference proteome</keyword>
<proteinExistence type="inferred from homology"/>
<dbReference type="FunFam" id="3.40.50.720:FF:000084">
    <property type="entry name" value="Short-chain dehydrogenase reductase"/>
    <property type="match status" value="1"/>
</dbReference>
<dbReference type="InterPro" id="IPR002347">
    <property type="entry name" value="SDR_fam"/>
</dbReference>
<dbReference type="KEGG" id="smo:SELMODRAFT_402549"/>
<dbReference type="PRINTS" id="PR00081">
    <property type="entry name" value="GDHRDH"/>
</dbReference>
<dbReference type="FunCoup" id="D8QR12">
    <property type="interactions" value="57"/>
</dbReference>
<name>D8QR12_SELML</name>
<gene>
    <name evidence="4" type="ORF">SELMODRAFT_402549</name>
</gene>
<comment type="similarity">
    <text evidence="1">Belongs to the short-chain dehydrogenases/reductases (SDR) family.</text>
</comment>
<evidence type="ECO:0000313" key="5">
    <source>
        <dbReference type="Proteomes" id="UP000001514"/>
    </source>
</evidence>
<dbReference type="PRINTS" id="PR00080">
    <property type="entry name" value="SDRFAMILY"/>
</dbReference>
<dbReference type="GO" id="GO:0016614">
    <property type="term" value="F:oxidoreductase activity, acting on CH-OH group of donors"/>
    <property type="evidence" value="ECO:0007669"/>
    <property type="project" value="UniProtKB-ARBA"/>
</dbReference>
<dbReference type="InterPro" id="IPR020904">
    <property type="entry name" value="Sc_DH/Rdtase_CS"/>
</dbReference>
<protein>
    <submittedName>
        <fullName evidence="4">Uncharacterized protein</fullName>
    </submittedName>
</protein>
<evidence type="ECO:0000256" key="3">
    <source>
        <dbReference type="SAM" id="MobiDB-lite"/>
    </source>
</evidence>
<dbReference type="InterPro" id="IPR036291">
    <property type="entry name" value="NAD(P)-bd_dom_sf"/>
</dbReference>
<organism evidence="5">
    <name type="scientific">Selaginella moellendorffii</name>
    <name type="common">Spikemoss</name>
    <dbReference type="NCBI Taxonomy" id="88036"/>
    <lineage>
        <taxon>Eukaryota</taxon>
        <taxon>Viridiplantae</taxon>
        <taxon>Streptophyta</taxon>
        <taxon>Embryophyta</taxon>
        <taxon>Tracheophyta</taxon>
        <taxon>Lycopodiopsida</taxon>
        <taxon>Selaginellales</taxon>
        <taxon>Selaginellaceae</taxon>
        <taxon>Selaginella</taxon>
    </lineage>
</organism>
<evidence type="ECO:0000313" key="4">
    <source>
        <dbReference type="EMBL" id="EFJ38542.1"/>
    </source>
</evidence>
<evidence type="ECO:0000256" key="1">
    <source>
        <dbReference type="ARBA" id="ARBA00006484"/>
    </source>
</evidence>
<dbReference type="Gene3D" id="3.40.50.720">
    <property type="entry name" value="NAD(P)-binding Rossmann-like Domain"/>
    <property type="match status" value="1"/>
</dbReference>
<dbReference type="HOGENOM" id="CLU_010194_4_1_1"/>
<dbReference type="PANTHER" id="PTHR48107:SF16">
    <property type="entry name" value="NADPH-DEPENDENT ALDEHYDE REDUCTASE 1, CHLOROPLASTIC"/>
    <property type="match status" value="1"/>
</dbReference>
<reference evidence="4 5" key="1">
    <citation type="journal article" date="2011" name="Science">
        <title>The Selaginella genome identifies genetic changes associated with the evolution of vascular plants.</title>
        <authorList>
            <person name="Banks J.A."/>
            <person name="Nishiyama T."/>
            <person name="Hasebe M."/>
            <person name="Bowman J.L."/>
            <person name="Gribskov M."/>
            <person name="dePamphilis C."/>
            <person name="Albert V.A."/>
            <person name="Aono N."/>
            <person name="Aoyama T."/>
            <person name="Ambrose B.A."/>
            <person name="Ashton N.W."/>
            <person name="Axtell M.J."/>
            <person name="Barker E."/>
            <person name="Barker M.S."/>
            <person name="Bennetzen J.L."/>
            <person name="Bonawitz N.D."/>
            <person name="Chapple C."/>
            <person name="Cheng C."/>
            <person name="Correa L.G."/>
            <person name="Dacre M."/>
            <person name="DeBarry J."/>
            <person name="Dreyer I."/>
            <person name="Elias M."/>
            <person name="Engstrom E.M."/>
            <person name="Estelle M."/>
            <person name="Feng L."/>
            <person name="Finet C."/>
            <person name="Floyd S.K."/>
            <person name="Frommer W.B."/>
            <person name="Fujita T."/>
            <person name="Gramzow L."/>
            <person name="Gutensohn M."/>
            <person name="Harholt J."/>
            <person name="Hattori M."/>
            <person name="Heyl A."/>
            <person name="Hirai T."/>
            <person name="Hiwatashi Y."/>
            <person name="Ishikawa M."/>
            <person name="Iwata M."/>
            <person name="Karol K.G."/>
            <person name="Koehler B."/>
            <person name="Kolukisaoglu U."/>
            <person name="Kubo M."/>
            <person name="Kurata T."/>
            <person name="Lalonde S."/>
            <person name="Li K."/>
            <person name="Li Y."/>
            <person name="Litt A."/>
            <person name="Lyons E."/>
            <person name="Manning G."/>
            <person name="Maruyama T."/>
            <person name="Michael T.P."/>
            <person name="Mikami K."/>
            <person name="Miyazaki S."/>
            <person name="Morinaga S."/>
            <person name="Murata T."/>
            <person name="Mueller-Roeber B."/>
            <person name="Nelson D.R."/>
            <person name="Obara M."/>
            <person name="Oguri Y."/>
            <person name="Olmstead R.G."/>
            <person name="Onodera N."/>
            <person name="Petersen B.L."/>
            <person name="Pils B."/>
            <person name="Prigge M."/>
            <person name="Rensing S.A."/>
            <person name="Riano-Pachon D.M."/>
            <person name="Roberts A.W."/>
            <person name="Sato Y."/>
            <person name="Scheller H.V."/>
            <person name="Schulz B."/>
            <person name="Schulz C."/>
            <person name="Shakirov E.V."/>
            <person name="Shibagaki N."/>
            <person name="Shinohara N."/>
            <person name="Shippen D.E."/>
            <person name="Soerensen I."/>
            <person name="Sotooka R."/>
            <person name="Sugimoto N."/>
            <person name="Sugita M."/>
            <person name="Sumikawa N."/>
            <person name="Tanurdzic M."/>
            <person name="Theissen G."/>
            <person name="Ulvskov P."/>
            <person name="Wakazuki S."/>
            <person name="Weng J.K."/>
            <person name="Willats W.W."/>
            <person name="Wipf D."/>
            <person name="Wolf P.G."/>
            <person name="Yang L."/>
            <person name="Zimmer A.D."/>
            <person name="Zhu Q."/>
            <person name="Mitros T."/>
            <person name="Hellsten U."/>
            <person name="Loque D."/>
            <person name="Otillar R."/>
            <person name="Salamov A."/>
            <person name="Schmutz J."/>
            <person name="Shapiro H."/>
            <person name="Lindquist E."/>
            <person name="Lucas S."/>
            <person name="Rokhsar D."/>
            <person name="Grigoriev I.V."/>
        </authorList>
    </citation>
    <scope>NUCLEOTIDE SEQUENCE [LARGE SCALE GENOMIC DNA]</scope>
</reference>
<dbReference type="SUPFAM" id="SSF51735">
    <property type="entry name" value="NAD(P)-binding Rossmann-fold domains"/>
    <property type="match status" value="1"/>
</dbReference>
<dbReference type="EMBL" id="GL377565">
    <property type="protein sequence ID" value="EFJ38542.1"/>
    <property type="molecule type" value="Genomic_DNA"/>
</dbReference>
<accession>D8QR12</accession>
<feature type="compositionally biased region" description="Basic and acidic residues" evidence="3">
    <location>
        <begin position="19"/>
        <end position="33"/>
    </location>
</feature>
<feature type="region of interest" description="Disordered" evidence="3">
    <location>
        <begin position="1"/>
        <end position="33"/>
    </location>
</feature>
<sequence>MATFPAQKQESQPGVQHVMDPHPRTKRSDYKPSDKLKNKVALITGGDSGIGRAVAYFYSLEGASVAITYVPGKEEKDAEEAIHMIKEAKTAHAKDPIMIPADIVVKAYGRIDILVNNAAEQYRVQKIEDLKPEQLERVFRTNIFSHFYLSRYAVPHMKEGEGCIINTTSVNAYKGNKTLIDYTSTKGAIVGFTRSLALNLVDRGIRVNGVAPGPVWAPLIPASSPEPEQTEHFGEQCPMGKAAQPDDIAPSYVFLASEDAAFFTGQVLHPNGGMIVNA</sequence>
<dbReference type="eggNOG" id="KOG0725">
    <property type="taxonomic scope" value="Eukaryota"/>
</dbReference>
<dbReference type="Gramene" id="EFJ38542">
    <property type="protein sequence ID" value="EFJ38542"/>
    <property type="gene ID" value="SELMODRAFT_402549"/>
</dbReference>
<dbReference type="PANTHER" id="PTHR48107">
    <property type="entry name" value="NADPH-DEPENDENT ALDEHYDE REDUCTASE-LIKE PROTEIN, CHLOROPLASTIC-RELATED"/>
    <property type="match status" value="1"/>
</dbReference>
<feature type="compositionally biased region" description="Polar residues" evidence="3">
    <location>
        <begin position="1"/>
        <end position="14"/>
    </location>
</feature>
<evidence type="ECO:0000256" key="2">
    <source>
        <dbReference type="ARBA" id="ARBA00023002"/>
    </source>
</evidence>
<keyword evidence="2" id="KW-0560">Oxidoreductase</keyword>
<dbReference type="AlphaFoldDB" id="D8QR12"/>